<dbReference type="InterPro" id="IPR008928">
    <property type="entry name" value="6-hairpin_glycosidase_sf"/>
</dbReference>
<dbReference type="AlphaFoldDB" id="A0A0N8CXJ5"/>
<dbReference type="GO" id="GO:0004555">
    <property type="term" value="F:alpha,alpha-trehalase activity"/>
    <property type="evidence" value="ECO:0007669"/>
    <property type="project" value="UniProtKB-EC"/>
</dbReference>
<dbReference type="PROSITE" id="PS00928">
    <property type="entry name" value="TREHALASE_2"/>
    <property type="match status" value="1"/>
</dbReference>
<comment type="catalytic activity">
    <reaction evidence="1 7">
        <text>alpha,alpha-trehalose + H2O = alpha-D-glucose + beta-D-glucose</text>
        <dbReference type="Rhea" id="RHEA:32675"/>
        <dbReference type="ChEBI" id="CHEBI:15377"/>
        <dbReference type="ChEBI" id="CHEBI:15903"/>
        <dbReference type="ChEBI" id="CHEBI:16551"/>
        <dbReference type="ChEBI" id="CHEBI:17925"/>
        <dbReference type="EC" id="3.2.1.28"/>
    </reaction>
</comment>
<dbReference type="OrthoDB" id="3542292at2759"/>
<dbReference type="PROSITE" id="PS00927">
    <property type="entry name" value="TREHALASE_1"/>
    <property type="match status" value="1"/>
</dbReference>
<evidence type="ECO:0000256" key="2">
    <source>
        <dbReference type="ARBA" id="ARBA00005615"/>
    </source>
</evidence>
<evidence type="ECO:0000256" key="3">
    <source>
        <dbReference type="ARBA" id="ARBA00012757"/>
    </source>
</evidence>
<evidence type="ECO:0000256" key="6">
    <source>
        <dbReference type="ARBA" id="ARBA00023295"/>
    </source>
</evidence>
<dbReference type="InterPro" id="IPR001661">
    <property type="entry name" value="Glyco_hydro_37"/>
</dbReference>
<evidence type="ECO:0000313" key="9">
    <source>
        <dbReference type="Proteomes" id="UP000076858"/>
    </source>
</evidence>
<dbReference type="SUPFAM" id="SSF48208">
    <property type="entry name" value="Six-hairpin glycosidases"/>
    <property type="match status" value="1"/>
</dbReference>
<dbReference type="EC" id="3.2.1.28" evidence="3 7"/>
<dbReference type="PRINTS" id="PR00744">
    <property type="entry name" value="GLHYDRLASE37"/>
</dbReference>
<protein>
    <recommendedName>
        <fullName evidence="4 7">Trehalase</fullName>
        <ecNumber evidence="3 7">3.2.1.28</ecNumber>
    </recommendedName>
    <alternativeName>
        <fullName evidence="7">Alpha-trehalose glucohydrolase</fullName>
    </alternativeName>
</protein>
<dbReference type="Gene3D" id="1.50.10.10">
    <property type="match status" value="1"/>
</dbReference>
<comment type="caution">
    <text evidence="8">The sequence shown here is derived from an EMBL/GenBank/DDBJ whole genome shotgun (WGS) entry which is preliminary data.</text>
</comment>
<comment type="similarity">
    <text evidence="2 7">Belongs to the glycosyl hydrolase 37 family.</text>
</comment>
<dbReference type="SMR" id="A0A0N8CXJ5"/>
<keyword evidence="5 7" id="KW-0378">Hydrolase</keyword>
<dbReference type="Pfam" id="PF01204">
    <property type="entry name" value="Trehalase"/>
    <property type="match status" value="1"/>
</dbReference>
<dbReference type="InterPro" id="IPR018232">
    <property type="entry name" value="Glyco_hydro_37_CS"/>
</dbReference>
<dbReference type="PANTHER" id="PTHR23403:SF1">
    <property type="entry name" value="TREHALASE"/>
    <property type="match status" value="1"/>
</dbReference>
<keyword evidence="6 7" id="KW-0326">Glycosidase</keyword>
<dbReference type="PANTHER" id="PTHR23403">
    <property type="entry name" value="TREHALASE"/>
    <property type="match status" value="1"/>
</dbReference>
<evidence type="ECO:0000256" key="5">
    <source>
        <dbReference type="ARBA" id="ARBA00022801"/>
    </source>
</evidence>
<evidence type="ECO:0000256" key="7">
    <source>
        <dbReference type="RuleBase" id="RU361180"/>
    </source>
</evidence>
<dbReference type="STRING" id="35525.A0A0N8CXJ5"/>
<dbReference type="GO" id="GO:0005993">
    <property type="term" value="P:trehalose catabolic process"/>
    <property type="evidence" value="ECO:0007669"/>
    <property type="project" value="TreeGrafter"/>
</dbReference>
<keyword evidence="9" id="KW-1185">Reference proteome</keyword>
<evidence type="ECO:0000256" key="4">
    <source>
        <dbReference type="ARBA" id="ARBA00019905"/>
    </source>
</evidence>
<reference evidence="8 9" key="1">
    <citation type="submission" date="2016-03" db="EMBL/GenBank/DDBJ databases">
        <title>EvidentialGene: Evidence-directed Construction of Genes on Genomes.</title>
        <authorList>
            <person name="Gilbert D.G."/>
            <person name="Choi J.-H."/>
            <person name="Mockaitis K."/>
            <person name="Colbourne J."/>
            <person name="Pfrender M."/>
        </authorList>
    </citation>
    <scope>NUCLEOTIDE SEQUENCE [LARGE SCALE GENOMIC DNA]</scope>
    <source>
        <strain evidence="8 9">Xinb3</strain>
        <tissue evidence="8">Complete organism</tissue>
    </source>
</reference>
<name>A0A0N8CXJ5_9CRUS</name>
<accession>A0A0N8CXJ5</accession>
<sequence>MANLFPILAIYAGVFVTLTVQLPPPCPSEIYCHGPLLHAVQTAELYSDSKTFVDKKLRFLPDVVLANFSQLMIETQNQPTKEQLQTFVDTNFDAEGLEFQPWDPSDWISDPPFLSNVNNLELRDWGQKLHEGWKALGRQITDDVRDNSDLYSMVYVPNPFIVPGGRFREFYYWDSYWIVKGLLISHMNQTVRGMLDNFCQIVDTYGLIPNGGRIYYQQRSQPPMLIPMVDLYVNATGDIEFLRQRISTIEKEMEFWLTNRTVSVNGYTLARYNVEYDGPRPESYREDLKTAGNLSGNDLEEFYINMKSGAESGWDFSTRWFINDEGTNVGDIGNVKIRNIVPVDLNAFICMNAQLLSKMFSLVGDEAKSQIYRDKFLAWKEAIQMVLWNEEDGVWLDYDMLNNLQRHYFYPSNIAPLWAGCWDEASPQNSLVVDRVLNYLDQSQALQFVGGIPTSMQNSGQQWDYPNGWAPLQHLLVYGLENTADPRAETLAFDIARKWLDNNFLAFQQSIPNAMFEKYDVTSLGLPGGGGEYDVQPGFGWTNGVVLDFLEKYGNRL</sequence>
<dbReference type="EMBL" id="LRGB01001579">
    <property type="protein sequence ID" value="KZS11553.1"/>
    <property type="molecule type" value="Genomic_DNA"/>
</dbReference>
<proteinExistence type="inferred from homology"/>
<evidence type="ECO:0000313" key="8">
    <source>
        <dbReference type="EMBL" id="KZS11553.1"/>
    </source>
</evidence>
<dbReference type="Proteomes" id="UP000076858">
    <property type="component" value="Unassembled WGS sequence"/>
</dbReference>
<evidence type="ECO:0000256" key="1">
    <source>
        <dbReference type="ARBA" id="ARBA00001576"/>
    </source>
</evidence>
<dbReference type="InterPro" id="IPR012341">
    <property type="entry name" value="6hp_glycosidase-like_sf"/>
</dbReference>
<organism evidence="8 9">
    <name type="scientific">Daphnia magna</name>
    <dbReference type="NCBI Taxonomy" id="35525"/>
    <lineage>
        <taxon>Eukaryota</taxon>
        <taxon>Metazoa</taxon>
        <taxon>Ecdysozoa</taxon>
        <taxon>Arthropoda</taxon>
        <taxon>Crustacea</taxon>
        <taxon>Branchiopoda</taxon>
        <taxon>Diplostraca</taxon>
        <taxon>Cladocera</taxon>
        <taxon>Anomopoda</taxon>
        <taxon>Daphniidae</taxon>
        <taxon>Daphnia</taxon>
    </lineage>
</organism>
<gene>
    <name evidence="8" type="ORF">APZ42_023682</name>
</gene>